<reference evidence="2" key="1">
    <citation type="submission" date="2014-11" db="EMBL/GenBank/DDBJ databases">
        <authorList>
            <person name="Geib S."/>
        </authorList>
    </citation>
    <scope>NUCLEOTIDE SEQUENCE</scope>
</reference>
<sequence>MGPRGVELSSELKAQIIQHYKDKKSVRVIARLVHKCPATVQKVIERYRDSGSIRNKARPGRPRKFDEREHHLILQKVQRNAKMSALQLQEEVECETGKLCNTETIRRVLYSAGYIGPLIHRKRVEFAKTHLQHDLNYWRTVIFSSECQFQTYQTAQHVTQWRRVSTESDATNPLFASKQPDNLITLWGCMAAKGVGQLVICDTQMNRDKYLKILQENVLASASKLGLLSSGYVFQQDNDCKYRTGVVRDWLIYKVGKVLYTPSQSSDLNPMEQIWGHLDFMVQQSAVQSEKQLRSLLVNEWQQITSPVTEALVTSMPKRLQAIIDSDLPKAKNI</sequence>
<protein>
    <submittedName>
        <fullName evidence="2">Transposable element Tcb2 transposase</fullName>
    </submittedName>
</protein>
<dbReference type="InterPro" id="IPR009057">
    <property type="entry name" value="Homeodomain-like_sf"/>
</dbReference>
<gene>
    <name evidence="2" type="primary">TCB2_1</name>
    <name evidence="2" type="ORF">g.57630</name>
</gene>
<dbReference type="EMBL" id="GBXI01010721">
    <property type="protein sequence ID" value="JAD03571.1"/>
    <property type="molecule type" value="Transcribed_RNA"/>
</dbReference>
<comment type="subcellular location">
    <subcellularLocation>
        <location evidence="1">Nucleus</location>
    </subcellularLocation>
</comment>
<dbReference type="Pfam" id="PF13565">
    <property type="entry name" value="HTH_32"/>
    <property type="match status" value="1"/>
</dbReference>
<dbReference type="Gene3D" id="3.30.420.10">
    <property type="entry name" value="Ribonuclease H-like superfamily/Ribonuclease H"/>
    <property type="match status" value="1"/>
</dbReference>
<dbReference type="PANTHER" id="PTHR47326:SF1">
    <property type="entry name" value="HTH PSQ-TYPE DOMAIN-CONTAINING PROTEIN"/>
    <property type="match status" value="1"/>
</dbReference>
<evidence type="ECO:0000256" key="1">
    <source>
        <dbReference type="ARBA" id="ARBA00004123"/>
    </source>
</evidence>
<dbReference type="GO" id="GO:0005634">
    <property type="term" value="C:nucleus"/>
    <property type="evidence" value="ECO:0007669"/>
    <property type="project" value="UniProtKB-SubCell"/>
</dbReference>
<proteinExistence type="predicted"/>
<dbReference type="AlphaFoldDB" id="A0A0A1WY23"/>
<organism evidence="2">
    <name type="scientific">Zeugodacus cucurbitae</name>
    <name type="common">Melon fruit fly</name>
    <name type="synonym">Bactrocera cucurbitae</name>
    <dbReference type="NCBI Taxonomy" id="28588"/>
    <lineage>
        <taxon>Eukaryota</taxon>
        <taxon>Metazoa</taxon>
        <taxon>Ecdysozoa</taxon>
        <taxon>Arthropoda</taxon>
        <taxon>Hexapoda</taxon>
        <taxon>Insecta</taxon>
        <taxon>Pterygota</taxon>
        <taxon>Neoptera</taxon>
        <taxon>Endopterygota</taxon>
        <taxon>Diptera</taxon>
        <taxon>Brachycera</taxon>
        <taxon>Muscomorpha</taxon>
        <taxon>Tephritoidea</taxon>
        <taxon>Tephritidae</taxon>
        <taxon>Zeugodacus</taxon>
        <taxon>Zeugodacus</taxon>
    </lineage>
</organism>
<dbReference type="InterPro" id="IPR036397">
    <property type="entry name" value="RNaseH_sf"/>
</dbReference>
<dbReference type="GO" id="GO:0003676">
    <property type="term" value="F:nucleic acid binding"/>
    <property type="evidence" value="ECO:0007669"/>
    <property type="project" value="InterPro"/>
</dbReference>
<evidence type="ECO:0000313" key="2">
    <source>
        <dbReference type="EMBL" id="JAD03571.1"/>
    </source>
</evidence>
<dbReference type="SUPFAM" id="SSF46689">
    <property type="entry name" value="Homeodomain-like"/>
    <property type="match status" value="1"/>
</dbReference>
<dbReference type="PANTHER" id="PTHR47326">
    <property type="entry name" value="TRANSPOSABLE ELEMENT TC3 TRANSPOSASE-LIKE PROTEIN"/>
    <property type="match status" value="1"/>
</dbReference>
<accession>A0A0A1WY23</accession>
<dbReference type="InterPro" id="IPR036388">
    <property type="entry name" value="WH-like_DNA-bd_sf"/>
</dbReference>
<name>A0A0A1WY23_ZEUCU</name>
<reference evidence="2" key="2">
    <citation type="journal article" date="2015" name="Gigascience">
        <title>Reconstructing a comprehensive transcriptome assembly of a white-pupal translocated strain of the pest fruit fly Bactrocera cucurbitae.</title>
        <authorList>
            <person name="Sim S.B."/>
            <person name="Calla B."/>
            <person name="Hall B."/>
            <person name="DeRego T."/>
            <person name="Geib S.M."/>
        </authorList>
    </citation>
    <scope>NUCLEOTIDE SEQUENCE</scope>
</reference>
<dbReference type="Gene3D" id="1.10.10.10">
    <property type="entry name" value="Winged helix-like DNA-binding domain superfamily/Winged helix DNA-binding domain"/>
    <property type="match status" value="1"/>
</dbReference>